<dbReference type="Gene3D" id="3.40.50.2000">
    <property type="entry name" value="Glycogen Phosphorylase B"/>
    <property type="match status" value="2"/>
</dbReference>
<evidence type="ECO:0008006" key="6">
    <source>
        <dbReference type="Google" id="ProtNLM"/>
    </source>
</evidence>
<dbReference type="PANTHER" id="PTHR48047">
    <property type="entry name" value="GLYCOSYLTRANSFERASE"/>
    <property type="match status" value="1"/>
</dbReference>
<sequence>MARQQHIVMFPFMAQGHIIPFLALAKLIAQRHPALTVTLLNTPLNIQSLQSSNVLHPSNVHLKSLPYRGTDFGLPPGAENTDSLPLPSIIRIFDSSESLQPHLVRFLSELTRENNGQPPLLIIADVFLGWTVDVARSLGVPHASFTTCGAFGTAAYMSLWLHLPHVAAPPGSREFNVPGFPEAFKLQTDQMSSYMRAADGSDPWSRFFRRQITRSLRSDAIVCNTVEEVETEGLRLLRRNAGGGLRVFPVGPLLPLESNSSHDRSGRKSGVEAGCIVKWLDSHESGSVVFVSFGSQNTVSASQMMSLAAGLEASGHPFVWVVRPPLGFDLGSEFRPEWLPQGFEERMRASGKGILIRRWAPQLEILSHGSTGAFLSHCGWNSVLESLSRGVCIIGWPLASEQFYNSKMVEEELRVGTELARGTVEEVRSEAVEAAVRLVIEGDEGREMKERASKYRRMIREAMREEGEVKGSSIRSVDELIEMAMSSSRSTSVQ</sequence>
<keyword evidence="5" id="KW-1185">Reference proteome</keyword>
<comment type="caution">
    <text evidence="4">The sequence shown here is derived from an EMBL/GenBank/DDBJ whole genome shotgun (WGS) entry which is preliminary data.</text>
</comment>
<reference evidence="4" key="2">
    <citation type="submission" date="2023-04" db="EMBL/GenBank/DDBJ databases">
        <authorList>
            <person name="Bruccoleri R.E."/>
            <person name="Oakeley E.J."/>
            <person name="Faust A.-M."/>
            <person name="Dessus-Babus S."/>
            <person name="Altorfer M."/>
            <person name="Burckhardt D."/>
            <person name="Oertli M."/>
            <person name="Naumann U."/>
            <person name="Petersen F."/>
            <person name="Wong J."/>
        </authorList>
    </citation>
    <scope>NUCLEOTIDE SEQUENCE</scope>
    <source>
        <strain evidence="4">GSM-AAB239-AS_SAM_17_03QT</strain>
        <tissue evidence="4">Leaf</tissue>
    </source>
</reference>
<gene>
    <name evidence="4" type="ORF">M6B38_149515</name>
</gene>
<evidence type="ECO:0000256" key="3">
    <source>
        <dbReference type="ARBA" id="ARBA00022679"/>
    </source>
</evidence>
<reference evidence="4" key="1">
    <citation type="journal article" date="2023" name="GigaByte">
        <title>Genome assembly of the bearded iris, Iris pallida Lam.</title>
        <authorList>
            <person name="Bruccoleri R.E."/>
            <person name="Oakeley E.J."/>
            <person name="Faust A.M.E."/>
            <person name="Altorfer M."/>
            <person name="Dessus-Babus S."/>
            <person name="Burckhardt D."/>
            <person name="Oertli M."/>
            <person name="Naumann U."/>
            <person name="Petersen F."/>
            <person name="Wong J."/>
        </authorList>
    </citation>
    <scope>NUCLEOTIDE SEQUENCE</scope>
    <source>
        <strain evidence="4">GSM-AAB239-AS_SAM_17_03QT</strain>
    </source>
</reference>
<evidence type="ECO:0000256" key="2">
    <source>
        <dbReference type="ARBA" id="ARBA00022676"/>
    </source>
</evidence>
<keyword evidence="3" id="KW-0808">Transferase</keyword>
<comment type="similarity">
    <text evidence="1">Belongs to the UDP-glycosyltransferase family.</text>
</comment>
<protein>
    <recommendedName>
        <fullName evidence="6">Glycosyltransferase</fullName>
    </recommendedName>
</protein>
<dbReference type="Proteomes" id="UP001140949">
    <property type="component" value="Unassembled WGS sequence"/>
</dbReference>
<keyword evidence="2" id="KW-0328">Glycosyltransferase</keyword>
<evidence type="ECO:0000313" key="4">
    <source>
        <dbReference type="EMBL" id="KAJ6812196.1"/>
    </source>
</evidence>
<name>A0AAX6F790_IRIPA</name>
<dbReference type="AlphaFoldDB" id="A0AAX6F790"/>
<dbReference type="GO" id="GO:0035251">
    <property type="term" value="F:UDP-glucosyltransferase activity"/>
    <property type="evidence" value="ECO:0007669"/>
    <property type="project" value="TreeGrafter"/>
</dbReference>
<evidence type="ECO:0000313" key="5">
    <source>
        <dbReference type="Proteomes" id="UP001140949"/>
    </source>
</evidence>
<evidence type="ECO:0000256" key="1">
    <source>
        <dbReference type="ARBA" id="ARBA00009995"/>
    </source>
</evidence>
<dbReference type="SUPFAM" id="SSF53756">
    <property type="entry name" value="UDP-Glycosyltransferase/glycogen phosphorylase"/>
    <property type="match status" value="1"/>
</dbReference>
<dbReference type="CDD" id="cd03784">
    <property type="entry name" value="GT1_Gtf-like"/>
    <property type="match status" value="1"/>
</dbReference>
<dbReference type="PANTHER" id="PTHR48047:SF107">
    <property type="entry name" value="UDP-GLYCOSYLTRANSFERASE 92A1-LIKE"/>
    <property type="match status" value="1"/>
</dbReference>
<proteinExistence type="inferred from homology"/>
<accession>A0AAX6F790</accession>
<dbReference type="InterPro" id="IPR002213">
    <property type="entry name" value="UDP_glucos_trans"/>
</dbReference>
<organism evidence="4 5">
    <name type="scientific">Iris pallida</name>
    <name type="common">Sweet iris</name>
    <dbReference type="NCBI Taxonomy" id="29817"/>
    <lineage>
        <taxon>Eukaryota</taxon>
        <taxon>Viridiplantae</taxon>
        <taxon>Streptophyta</taxon>
        <taxon>Embryophyta</taxon>
        <taxon>Tracheophyta</taxon>
        <taxon>Spermatophyta</taxon>
        <taxon>Magnoliopsida</taxon>
        <taxon>Liliopsida</taxon>
        <taxon>Asparagales</taxon>
        <taxon>Iridaceae</taxon>
        <taxon>Iridoideae</taxon>
        <taxon>Irideae</taxon>
        <taxon>Iris</taxon>
    </lineage>
</organism>
<dbReference type="FunFam" id="3.40.50.2000:FF:000064">
    <property type="entry name" value="Glycosyltransferase"/>
    <property type="match status" value="1"/>
</dbReference>
<dbReference type="EMBL" id="JANAVB010031220">
    <property type="protein sequence ID" value="KAJ6812196.1"/>
    <property type="molecule type" value="Genomic_DNA"/>
</dbReference>
<dbReference type="FunFam" id="3.40.50.2000:FF:000103">
    <property type="entry name" value="Glycosyltransferase"/>
    <property type="match status" value="1"/>
</dbReference>
<dbReference type="Pfam" id="PF00201">
    <property type="entry name" value="UDPGT"/>
    <property type="match status" value="1"/>
</dbReference>